<dbReference type="RefSeq" id="WP_257594328.1">
    <property type="nucleotide sequence ID" value="NZ_JANKHH010000001.1"/>
</dbReference>
<evidence type="ECO:0000313" key="2">
    <source>
        <dbReference type="EMBL" id="MCR2832564.1"/>
    </source>
</evidence>
<evidence type="ECO:0000313" key="3">
    <source>
        <dbReference type="Proteomes" id="UP001206067"/>
    </source>
</evidence>
<evidence type="ECO:0000256" key="1">
    <source>
        <dbReference type="SAM" id="SignalP"/>
    </source>
</evidence>
<protein>
    <submittedName>
        <fullName evidence="2">Uncharacterized protein</fullName>
    </submittedName>
</protein>
<sequence>MKIASTLVAAGAALLLAAPALQAEETGEPAKTEGQLKLEKMLDGRVAGEPQSCIRNFPSTDLTIIDGTALVYKSGGTLWVNIPRNADDIDDDDTLVTRTSASRLCRTDIVTTIDRFNQFYTGNIFLGDFVPYRRVDS</sequence>
<organism evidence="2 3">
    <name type="scientific">Parerythrobacter lacustris</name>
    <dbReference type="NCBI Taxonomy" id="2969984"/>
    <lineage>
        <taxon>Bacteria</taxon>
        <taxon>Pseudomonadati</taxon>
        <taxon>Pseudomonadota</taxon>
        <taxon>Alphaproteobacteria</taxon>
        <taxon>Sphingomonadales</taxon>
        <taxon>Erythrobacteraceae</taxon>
        <taxon>Parerythrobacter</taxon>
    </lineage>
</organism>
<feature type="signal peptide" evidence="1">
    <location>
        <begin position="1"/>
        <end position="23"/>
    </location>
</feature>
<comment type="caution">
    <text evidence="2">The sequence shown here is derived from an EMBL/GenBank/DDBJ whole genome shotgun (WGS) entry which is preliminary data.</text>
</comment>
<dbReference type="EMBL" id="JANKHH010000001">
    <property type="protein sequence ID" value="MCR2832564.1"/>
    <property type="molecule type" value="Genomic_DNA"/>
</dbReference>
<keyword evidence="3" id="KW-1185">Reference proteome</keyword>
<keyword evidence="1" id="KW-0732">Signal</keyword>
<gene>
    <name evidence="2" type="ORF">NSO95_01275</name>
</gene>
<feature type="chain" id="PRO_5045563627" evidence="1">
    <location>
        <begin position="24"/>
        <end position="137"/>
    </location>
</feature>
<dbReference type="Proteomes" id="UP001206067">
    <property type="component" value="Unassembled WGS sequence"/>
</dbReference>
<name>A0ABT1XLM7_9SPHN</name>
<accession>A0ABT1XLM7</accession>
<reference evidence="2 3" key="1">
    <citation type="submission" date="2022-08" db="EMBL/GenBank/DDBJ databases">
        <title>Polyphasic taxonomy analysis of Qipengyuania sp.RS5-5.</title>
        <authorList>
            <person name="Xamxidin M."/>
            <person name="Wu M."/>
        </authorList>
    </citation>
    <scope>NUCLEOTIDE SEQUENCE [LARGE SCALE GENOMIC DNA]</scope>
    <source>
        <strain evidence="2 3">RS5-5</strain>
    </source>
</reference>
<proteinExistence type="predicted"/>